<gene>
    <name evidence="10" type="ORF">GCM10010919_21530</name>
</gene>
<comment type="subcellular location">
    <subcellularLocation>
        <location evidence="1">Cell inner membrane</location>
        <topology evidence="1">Multi-pass membrane protein</topology>
    </subcellularLocation>
</comment>
<proteinExistence type="inferred from homology"/>
<evidence type="ECO:0000256" key="4">
    <source>
        <dbReference type="ARBA" id="ARBA00022475"/>
    </source>
</evidence>
<evidence type="ECO:0000256" key="8">
    <source>
        <dbReference type="ARBA" id="ARBA00023136"/>
    </source>
</evidence>
<dbReference type="InterPro" id="IPR007334">
    <property type="entry name" value="UPF0208"/>
</dbReference>
<dbReference type="EMBL" id="BNAO01000005">
    <property type="protein sequence ID" value="GHG70764.1"/>
    <property type="molecule type" value="Genomic_DNA"/>
</dbReference>
<evidence type="ECO:0000256" key="6">
    <source>
        <dbReference type="ARBA" id="ARBA00022692"/>
    </source>
</evidence>
<evidence type="ECO:0000313" key="11">
    <source>
        <dbReference type="Proteomes" id="UP000659697"/>
    </source>
</evidence>
<protein>
    <recommendedName>
        <fullName evidence="3">UPF0208 membrane protein YfbV</fullName>
    </recommendedName>
</protein>
<accession>A0ABQ3L038</accession>
<evidence type="ECO:0000313" key="10">
    <source>
        <dbReference type="EMBL" id="GHG70764.1"/>
    </source>
</evidence>
<keyword evidence="8 9" id="KW-0472">Membrane</keyword>
<evidence type="ECO:0000256" key="5">
    <source>
        <dbReference type="ARBA" id="ARBA00022519"/>
    </source>
</evidence>
<comment type="caution">
    <text evidence="10">The sequence shown here is derived from an EMBL/GenBank/DDBJ whole genome shotgun (WGS) entry which is preliminary data.</text>
</comment>
<evidence type="ECO:0000256" key="7">
    <source>
        <dbReference type="ARBA" id="ARBA00022989"/>
    </source>
</evidence>
<keyword evidence="7 9" id="KW-1133">Transmembrane helix</keyword>
<dbReference type="Pfam" id="PF04217">
    <property type="entry name" value="DUF412"/>
    <property type="match status" value="1"/>
</dbReference>
<dbReference type="Proteomes" id="UP000659697">
    <property type="component" value="Unassembled WGS sequence"/>
</dbReference>
<dbReference type="NCBIfam" id="NF002493">
    <property type="entry name" value="PRK01816.1"/>
    <property type="match status" value="1"/>
</dbReference>
<evidence type="ECO:0000256" key="9">
    <source>
        <dbReference type="SAM" id="Phobius"/>
    </source>
</evidence>
<keyword evidence="6 9" id="KW-0812">Transmembrane</keyword>
<reference evidence="11" key="1">
    <citation type="journal article" date="2019" name="Int. J. Syst. Evol. Microbiol.">
        <title>The Global Catalogue of Microorganisms (GCM) 10K type strain sequencing project: providing services to taxonomists for standard genome sequencing and annotation.</title>
        <authorList>
            <consortium name="The Broad Institute Genomics Platform"/>
            <consortium name="The Broad Institute Genome Sequencing Center for Infectious Disease"/>
            <person name="Wu L."/>
            <person name="Ma J."/>
        </authorList>
    </citation>
    <scope>NUCLEOTIDE SEQUENCE [LARGE SCALE GENOMIC DNA]</scope>
    <source>
        <strain evidence="11">CGMCC 1.7003</strain>
    </source>
</reference>
<evidence type="ECO:0000256" key="3">
    <source>
        <dbReference type="ARBA" id="ARBA00018831"/>
    </source>
</evidence>
<feature type="transmembrane region" description="Helical" evidence="9">
    <location>
        <begin position="39"/>
        <end position="57"/>
    </location>
</feature>
<sequence>MRLISTINSGYTYSRTWPAKPELNAIFPENKVIFLTRKAVRYLPALAILTAGIQLKLLGTDFLGQIIAMMLLLVSMPLQGWYWLGVRANTNLPPALITWAREIREQIQKQGNVDAVPGIPKNYLDLAHLLRQAYQQLDNSVMRRWF</sequence>
<keyword evidence="11" id="KW-1185">Reference proteome</keyword>
<dbReference type="RefSeq" id="WP_189433018.1">
    <property type="nucleotide sequence ID" value="NZ_BNAO01000005.1"/>
</dbReference>
<organism evidence="10 11">
    <name type="scientific">Alishewanella longhuensis</name>
    <dbReference type="NCBI Taxonomy" id="1091037"/>
    <lineage>
        <taxon>Bacteria</taxon>
        <taxon>Pseudomonadati</taxon>
        <taxon>Pseudomonadota</taxon>
        <taxon>Gammaproteobacteria</taxon>
        <taxon>Alteromonadales</taxon>
        <taxon>Alteromonadaceae</taxon>
        <taxon>Alishewanella</taxon>
    </lineage>
</organism>
<evidence type="ECO:0000256" key="1">
    <source>
        <dbReference type="ARBA" id="ARBA00004429"/>
    </source>
</evidence>
<keyword evidence="5" id="KW-0997">Cell inner membrane</keyword>
<comment type="similarity">
    <text evidence="2">Belongs to the UPF0208 family.</text>
</comment>
<feature type="transmembrane region" description="Helical" evidence="9">
    <location>
        <begin position="63"/>
        <end position="84"/>
    </location>
</feature>
<name>A0ABQ3L038_9ALTE</name>
<evidence type="ECO:0000256" key="2">
    <source>
        <dbReference type="ARBA" id="ARBA00009474"/>
    </source>
</evidence>
<keyword evidence="4" id="KW-1003">Cell membrane</keyword>